<evidence type="ECO:0000313" key="3">
    <source>
        <dbReference type="Proteomes" id="UP000294593"/>
    </source>
</evidence>
<dbReference type="SUPFAM" id="SSF53098">
    <property type="entry name" value="Ribonuclease H-like"/>
    <property type="match status" value="1"/>
</dbReference>
<reference evidence="2 3" key="1">
    <citation type="submission" date="2019-03" db="EMBL/GenBank/DDBJ databases">
        <title>Genomic Encyclopedia of Type Strains, Phase IV (KMG-IV): sequencing the most valuable type-strain genomes for metagenomic binning, comparative biology and taxonomic classification.</title>
        <authorList>
            <person name="Goeker M."/>
        </authorList>
    </citation>
    <scope>NUCLEOTIDE SEQUENCE [LARGE SCALE GENOMIC DNA]</scope>
    <source>
        <strain evidence="2 3">DSM 11901</strain>
    </source>
</reference>
<dbReference type="InterPro" id="IPR012337">
    <property type="entry name" value="RNaseH-like_sf"/>
</dbReference>
<evidence type="ECO:0000313" key="2">
    <source>
        <dbReference type="EMBL" id="TDP87958.1"/>
    </source>
</evidence>
<organism evidence="2 3">
    <name type="scientific">Aquabacterium commune</name>
    <dbReference type="NCBI Taxonomy" id="70586"/>
    <lineage>
        <taxon>Bacteria</taxon>
        <taxon>Pseudomonadati</taxon>
        <taxon>Pseudomonadota</taxon>
        <taxon>Betaproteobacteria</taxon>
        <taxon>Burkholderiales</taxon>
        <taxon>Aquabacterium</taxon>
    </lineage>
</organism>
<evidence type="ECO:0008006" key="4">
    <source>
        <dbReference type="Google" id="ProtNLM"/>
    </source>
</evidence>
<name>A0A4V3CWW5_9BURK</name>
<sequence length="187" mass="20353">MSSLAAATPTAPPPAPSSAPHPAPPTILDIEASGFGLGSYPIEIGFVTSEGQPWCSLVRPERDWQHWDPQAAQVHGITREQLLRHGRSSGDIAALLNDRLGGQTVYSDAWAHDYAWLARLFDVAGCSPHFKLDNLRALLTDAQAARWHEVKRSVALRLGLQRHRASADARLLQQTYLAVQPGQRAAA</sequence>
<protein>
    <recommendedName>
        <fullName evidence="4">Exonuclease</fullName>
    </recommendedName>
</protein>
<evidence type="ECO:0000256" key="1">
    <source>
        <dbReference type="SAM" id="MobiDB-lite"/>
    </source>
</evidence>
<dbReference type="InterPro" id="IPR036397">
    <property type="entry name" value="RNaseH_sf"/>
</dbReference>
<dbReference type="RefSeq" id="WP_243738438.1">
    <property type="nucleotide sequence ID" value="NZ_SNXW01000001.1"/>
</dbReference>
<dbReference type="AlphaFoldDB" id="A0A4V3CWW5"/>
<comment type="caution">
    <text evidence="2">The sequence shown here is derived from an EMBL/GenBank/DDBJ whole genome shotgun (WGS) entry which is preliminary data.</text>
</comment>
<dbReference type="Gene3D" id="3.30.420.10">
    <property type="entry name" value="Ribonuclease H-like superfamily/Ribonuclease H"/>
    <property type="match status" value="1"/>
</dbReference>
<dbReference type="GO" id="GO:0003676">
    <property type="term" value="F:nucleic acid binding"/>
    <property type="evidence" value="ECO:0007669"/>
    <property type="project" value="InterPro"/>
</dbReference>
<keyword evidence="3" id="KW-1185">Reference proteome</keyword>
<feature type="region of interest" description="Disordered" evidence="1">
    <location>
        <begin position="1"/>
        <end position="26"/>
    </location>
</feature>
<gene>
    <name evidence="2" type="ORF">EV672_10190</name>
</gene>
<feature type="compositionally biased region" description="Pro residues" evidence="1">
    <location>
        <begin position="10"/>
        <end position="25"/>
    </location>
</feature>
<accession>A0A4V3CWW5</accession>
<proteinExistence type="predicted"/>
<dbReference type="EMBL" id="SNXW01000001">
    <property type="protein sequence ID" value="TDP87958.1"/>
    <property type="molecule type" value="Genomic_DNA"/>
</dbReference>
<dbReference type="Proteomes" id="UP000294593">
    <property type="component" value="Unassembled WGS sequence"/>
</dbReference>